<name>A0A0U2MRC3_9GAMM</name>
<sequence>MVCQFLGTLFLIRLLSAPLFSGYLGGKLFKSKMQIFCYVDV</sequence>
<accession>A0A0U2MRC3</accession>
<dbReference type="PATRIC" id="fig|1315283.4.peg.2574"/>
<organism evidence="1">
    <name type="scientific">Pseudoalteromonas translucida KMM 520</name>
    <dbReference type="NCBI Taxonomy" id="1315283"/>
    <lineage>
        <taxon>Bacteria</taxon>
        <taxon>Pseudomonadati</taxon>
        <taxon>Pseudomonadota</taxon>
        <taxon>Gammaproteobacteria</taxon>
        <taxon>Alteromonadales</taxon>
        <taxon>Pseudoalteromonadaceae</taxon>
        <taxon>Pseudoalteromonas</taxon>
    </lineage>
</organism>
<dbReference type="Proteomes" id="UP000065261">
    <property type="component" value="Chromosome I"/>
</dbReference>
<dbReference type="AlphaFoldDB" id="A0A0U2MRC3"/>
<evidence type="ECO:0000313" key="1">
    <source>
        <dbReference type="EMBL" id="ALS33988.1"/>
    </source>
</evidence>
<dbReference type="KEGG" id="ptn:PTRA_a2952"/>
<reference evidence="1 2" key="1">
    <citation type="submission" date="2015-03" db="EMBL/GenBank/DDBJ databases">
        <authorList>
            <person name="Murphy D."/>
        </authorList>
    </citation>
    <scope>NUCLEOTIDE SEQUENCE [LARGE SCALE GENOMIC DNA]</scope>
    <source>
        <strain evidence="1 2">KMM 520</strain>
    </source>
</reference>
<dbReference type="EMBL" id="CP011034">
    <property type="protein sequence ID" value="ALS33988.1"/>
    <property type="molecule type" value="Genomic_DNA"/>
</dbReference>
<protein>
    <submittedName>
        <fullName evidence="1">Uncharacterized protein</fullName>
    </submittedName>
</protein>
<evidence type="ECO:0000313" key="2">
    <source>
        <dbReference type="Proteomes" id="UP000065261"/>
    </source>
</evidence>
<gene>
    <name evidence="1" type="ORF">PTRA_a2952</name>
</gene>
<proteinExistence type="predicted"/>